<evidence type="ECO:0000259" key="19">
    <source>
        <dbReference type="Pfam" id="PF00912"/>
    </source>
</evidence>
<feature type="domain" description="Penicillin-binding protein transpeptidase" evidence="18">
    <location>
        <begin position="320"/>
        <end position="579"/>
    </location>
</feature>
<keyword evidence="12 17" id="KW-0472">Membrane</keyword>
<evidence type="ECO:0000256" key="15">
    <source>
        <dbReference type="ARBA" id="ARBA00044770"/>
    </source>
</evidence>
<name>A0A523WB05_UNCAE</name>
<keyword evidence="13" id="KW-0511">Multifunctional enzyme</keyword>
<dbReference type="GO" id="GO:0071555">
    <property type="term" value="P:cell wall organization"/>
    <property type="evidence" value="ECO:0007669"/>
    <property type="project" value="UniProtKB-KW"/>
</dbReference>
<dbReference type="Pfam" id="PF00912">
    <property type="entry name" value="Transgly"/>
    <property type="match status" value="1"/>
</dbReference>
<evidence type="ECO:0000256" key="17">
    <source>
        <dbReference type="SAM" id="Phobius"/>
    </source>
</evidence>
<sequence length="691" mass="78279">MTKTRIFLYSVLVLFSVIIGIGAGYFIATFFDLPQIEKLEGYQPSVISRVYSEDGEVIAEFFRERREIVSLSRIPQHLQNAFIAIEDHRFYQHPGIDVRRIFKAAWIDITTWSTAGGGASTITQQLARNLFLTLEQTISRKLKEIMLAIQIEKRYSKREIFEMYLNQIYFDRRVHGVGEAASFYFGKDVADITLAESALLAAIPKSPARYSPLYHPENAQRRKEVVLEKMSGLAFIKQEEKQKAMEEIIQIVEAEEKQKIYTVNAAPYFVEWIRQKIEERYGYDRFWRGGLRIHTTLDLKLQEAAEEALTPYLKENDFQGALVAMDPHTGFIKALVGGRDFTESQFNRATQAYRQTGSAFKIFTYTAAIDGKKFSPVSPFFDAPIAFKSRRGLGKSGEVREKEGFWSPENYEKYYWGKVYVWQMFAHSINVASVRLLEKVGVGKVIDYAHRMGVQSRLNHDLTLTLGTSGMTLLELVRGYATVANYGVRTNPIFVHRIEDYEGDVLEERFPEGEIVLSPEASFVMIDLLKKTIEHGTGRRVRSLGFERPCGGKTGTVGWPGQENTDKTIDAWFVGFTPDLIAGVWIGKDDASPLGEKLTGSAAAIPVWTKFMEKALEDTPVKDFPSPPGVVFREIDLDTGLLSRPECNNTLWFPFLEGTAPQDYSNGQEADTTVTEATLLPFHSAVMDEES</sequence>
<evidence type="ECO:0000256" key="3">
    <source>
        <dbReference type="ARBA" id="ARBA00022645"/>
    </source>
</evidence>
<evidence type="ECO:0000256" key="14">
    <source>
        <dbReference type="ARBA" id="ARBA00023316"/>
    </source>
</evidence>
<accession>A0A523WB05</accession>
<dbReference type="GO" id="GO:0016020">
    <property type="term" value="C:membrane"/>
    <property type="evidence" value="ECO:0007669"/>
    <property type="project" value="UniProtKB-SubCell"/>
</dbReference>
<feature type="domain" description="Glycosyl transferase family 51" evidence="19">
    <location>
        <begin position="55"/>
        <end position="230"/>
    </location>
</feature>
<evidence type="ECO:0000256" key="2">
    <source>
        <dbReference type="ARBA" id="ARBA00004752"/>
    </source>
</evidence>
<dbReference type="EMBL" id="SOIZ01000063">
    <property type="protein sequence ID" value="TET64207.1"/>
    <property type="molecule type" value="Genomic_DNA"/>
</dbReference>
<dbReference type="GO" id="GO:0009252">
    <property type="term" value="P:peptidoglycan biosynthetic process"/>
    <property type="evidence" value="ECO:0007669"/>
    <property type="project" value="UniProtKB-KW"/>
</dbReference>
<evidence type="ECO:0000256" key="4">
    <source>
        <dbReference type="ARBA" id="ARBA00022670"/>
    </source>
</evidence>
<evidence type="ECO:0000313" key="21">
    <source>
        <dbReference type="Proteomes" id="UP000319130"/>
    </source>
</evidence>
<evidence type="ECO:0000256" key="9">
    <source>
        <dbReference type="ARBA" id="ARBA00022960"/>
    </source>
</evidence>
<dbReference type="GO" id="GO:0008658">
    <property type="term" value="F:penicillin binding"/>
    <property type="evidence" value="ECO:0007669"/>
    <property type="project" value="InterPro"/>
</dbReference>
<keyword evidence="7 17" id="KW-0812">Transmembrane</keyword>
<evidence type="ECO:0000256" key="13">
    <source>
        <dbReference type="ARBA" id="ARBA00023268"/>
    </source>
</evidence>
<comment type="catalytic activity">
    <reaction evidence="16">
        <text>[GlcNAc-(1-&gt;4)-Mur2Ac(oyl-L-Ala-gamma-D-Glu-L-Lys-D-Ala-D-Ala)](n)-di-trans,octa-cis-undecaprenyl diphosphate + beta-D-GlcNAc-(1-&gt;4)-Mur2Ac(oyl-L-Ala-gamma-D-Glu-L-Lys-D-Ala-D-Ala)-di-trans,octa-cis-undecaprenyl diphosphate = [GlcNAc-(1-&gt;4)-Mur2Ac(oyl-L-Ala-gamma-D-Glu-L-Lys-D-Ala-D-Ala)](n+1)-di-trans,octa-cis-undecaprenyl diphosphate + di-trans,octa-cis-undecaprenyl diphosphate + H(+)</text>
        <dbReference type="Rhea" id="RHEA:23708"/>
        <dbReference type="Rhea" id="RHEA-COMP:9602"/>
        <dbReference type="Rhea" id="RHEA-COMP:9603"/>
        <dbReference type="ChEBI" id="CHEBI:15378"/>
        <dbReference type="ChEBI" id="CHEBI:58405"/>
        <dbReference type="ChEBI" id="CHEBI:60033"/>
        <dbReference type="ChEBI" id="CHEBI:78435"/>
        <dbReference type="EC" id="2.4.99.28"/>
    </reaction>
</comment>
<comment type="caution">
    <text evidence="20">The sequence shown here is derived from an EMBL/GenBank/DDBJ whole genome shotgun (WGS) entry which is preliminary data.</text>
</comment>
<keyword evidence="8" id="KW-0378">Hydrolase</keyword>
<dbReference type="InterPro" id="IPR036950">
    <property type="entry name" value="PBP_transglycosylase"/>
</dbReference>
<keyword evidence="3" id="KW-0121">Carboxypeptidase</keyword>
<proteinExistence type="predicted"/>
<dbReference type="PANTHER" id="PTHR32282:SF33">
    <property type="entry name" value="PEPTIDOGLYCAN GLYCOSYLTRANSFERASE"/>
    <property type="match status" value="1"/>
</dbReference>
<evidence type="ECO:0000256" key="16">
    <source>
        <dbReference type="ARBA" id="ARBA00049902"/>
    </source>
</evidence>
<keyword evidence="5" id="KW-0328">Glycosyltransferase</keyword>
<comment type="subcellular location">
    <subcellularLocation>
        <location evidence="1">Membrane</location>
    </subcellularLocation>
</comment>
<dbReference type="InterPro" id="IPR012338">
    <property type="entry name" value="Beta-lactam/transpept-like"/>
</dbReference>
<dbReference type="GO" id="GO:0030288">
    <property type="term" value="C:outer membrane-bounded periplasmic space"/>
    <property type="evidence" value="ECO:0007669"/>
    <property type="project" value="TreeGrafter"/>
</dbReference>
<dbReference type="GO" id="GO:0008360">
    <property type="term" value="P:regulation of cell shape"/>
    <property type="evidence" value="ECO:0007669"/>
    <property type="project" value="UniProtKB-KW"/>
</dbReference>
<keyword evidence="4" id="KW-0645">Protease</keyword>
<comment type="pathway">
    <text evidence="2">Cell wall biogenesis; peptidoglycan biosynthesis.</text>
</comment>
<dbReference type="InterPro" id="IPR001460">
    <property type="entry name" value="PCN-bd_Tpept"/>
</dbReference>
<organism evidence="20 21">
    <name type="scientific">Aerophobetes bacterium</name>
    <dbReference type="NCBI Taxonomy" id="2030807"/>
    <lineage>
        <taxon>Bacteria</taxon>
        <taxon>Candidatus Aerophobota</taxon>
    </lineage>
</organism>
<gene>
    <name evidence="20" type="ORF">E3J48_01360</name>
</gene>
<dbReference type="InterPro" id="IPR023346">
    <property type="entry name" value="Lysozyme-like_dom_sf"/>
</dbReference>
<dbReference type="AlphaFoldDB" id="A0A523WB05"/>
<dbReference type="InterPro" id="IPR050396">
    <property type="entry name" value="Glycosyltr_51/Transpeptidase"/>
</dbReference>
<keyword evidence="14" id="KW-0961">Cell wall biogenesis/degradation</keyword>
<dbReference type="GO" id="GO:0006508">
    <property type="term" value="P:proteolysis"/>
    <property type="evidence" value="ECO:0007669"/>
    <property type="project" value="UniProtKB-KW"/>
</dbReference>
<evidence type="ECO:0000256" key="6">
    <source>
        <dbReference type="ARBA" id="ARBA00022679"/>
    </source>
</evidence>
<keyword evidence="9" id="KW-0133">Cell shape</keyword>
<evidence type="ECO:0000256" key="11">
    <source>
        <dbReference type="ARBA" id="ARBA00022989"/>
    </source>
</evidence>
<feature type="transmembrane region" description="Helical" evidence="17">
    <location>
        <begin position="7"/>
        <end position="28"/>
    </location>
</feature>
<dbReference type="FunFam" id="1.10.3810.10:FF:000003">
    <property type="entry name" value="Penicillin-binding protein 1a"/>
    <property type="match status" value="1"/>
</dbReference>
<evidence type="ECO:0000313" key="20">
    <source>
        <dbReference type="EMBL" id="TET64207.1"/>
    </source>
</evidence>
<keyword evidence="10" id="KW-0573">Peptidoglycan synthesis</keyword>
<keyword evidence="11 17" id="KW-1133">Transmembrane helix</keyword>
<evidence type="ECO:0000256" key="12">
    <source>
        <dbReference type="ARBA" id="ARBA00023136"/>
    </source>
</evidence>
<dbReference type="SUPFAM" id="SSF56601">
    <property type="entry name" value="beta-lactamase/transpeptidase-like"/>
    <property type="match status" value="1"/>
</dbReference>
<dbReference type="PANTHER" id="PTHR32282">
    <property type="entry name" value="BINDING PROTEIN TRANSPEPTIDASE, PUTATIVE-RELATED"/>
    <property type="match status" value="1"/>
</dbReference>
<dbReference type="Pfam" id="PF00905">
    <property type="entry name" value="Transpeptidase"/>
    <property type="match status" value="1"/>
</dbReference>
<dbReference type="NCBIfam" id="TIGR02074">
    <property type="entry name" value="PBP_1a_fam"/>
    <property type="match status" value="1"/>
</dbReference>
<dbReference type="SUPFAM" id="SSF53955">
    <property type="entry name" value="Lysozyme-like"/>
    <property type="match status" value="1"/>
</dbReference>
<evidence type="ECO:0000256" key="5">
    <source>
        <dbReference type="ARBA" id="ARBA00022676"/>
    </source>
</evidence>
<dbReference type="Gene3D" id="1.10.3810.10">
    <property type="entry name" value="Biosynthetic peptidoglycan transglycosylase-like"/>
    <property type="match status" value="1"/>
</dbReference>
<evidence type="ECO:0000256" key="1">
    <source>
        <dbReference type="ARBA" id="ARBA00004370"/>
    </source>
</evidence>
<dbReference type="GO" id="GO:0008955">
    <property type="term" value="F:peptidoglycan glycosyltransferase activity"/>
    <property type="evidence" value="ECO:0007669"/>
    <property type="project" value="UniProtKB-EC"/>
</dbReference>
<dbReference type="EC" id="2.4.99.28" evidence="15"/>
<keyword evidence="6" id="KW-0808">Transferase</keyword>
<protein>
    <recommendedName>
        <fullName evidence="15">peptidoglycan glycosyltransferase</fullName>
        <ecNumber evidence="15">2.4.99.28</ecNumber>
    </recommendedName>
</protein>
<evidence type="ECO:0000256" key="7">
    <source>
        <dbReference type="ARBA" id="ARBA00022692"/>
    </source>
</evidence>
<evidence type="ECO:0000256" key="8">
    <source>
        <dbReference type="ARBA" id="ARBA00022801"/>
    </source>
</evidence>
<dbReference type="GO" id="GO:0004180">
    <property type="term" value="F:carboxypeptidase activity"/>
    <property type="evidence" value="ECO:0007669"/>
    <property type="project" value="UniProtKB-KW"/>
</dbReference>
<dbReference type="InterPro" id="IPR001264">
    <property type="entry name" value="Glyco_trans_51"/>
</dbReference>
<evidence type="ECO:0000256" key="10">
    <source>
        <dbReference type="ARBA" id="ARBA00022984"/>
    </source>
</evidence>
<dbReference type="Proteomes" id="UP000319130">
    <property type="component" value="Unassembled WGS sequence"/>
</dbReference>
<evidence type="ECO:0000259" key="18">
    <source>
        <dbReference type="Pfam" id="PF00905"/>
    </source>
</evidence>
<reference evidence="20 21" key="1">
    <citation type="submission" date="2019-03" db="EMBL/GenBank/DDBJ databases">
        <title>Metabolic potential of uncultured bacteria and archaea associated with petroleum seepage in deep-sea sediments.</title>
        <authorList>
            <person name="Dong X."/>
            <person name="Hubert C."/>
        </authorList>
    </citation>
    <scope>NUCLEOTIDE SEQUENCE [LARGE SCALE GENOMIC DNA]</scope>
    <source>
        <strain evidence="20">E29_bin52</strain>
    </source>
</reference>
<dbReference type="Gene3D" id="3.40.710.10">
    <property type="entry name" value="DD-peptidase/beta-lactamase superfamily"/>
    <property type="match status" value="1"/>
</dbReference>